<reference evidence="4" key="1">
    <citation type="journal article" date="2014" name="Genome Announc.">
        <title>De novo whole-genome sequence and genome annotation of Lichtheimia ramosa.</title>
        <authorList>
            <person name="Linde J."/>
            <person name="Schwartze V."/>
            <person name="Binder U."/>
            <person name="Lass-Florl C."/>
            <person name="Voigt K."/>
            <person name="Horn F."/>
        </authorList>
    </citation>
    <scope>NUCLEOTIDE SEQUENCE</scope>
    <source>
        <strain evidence="4">JMRC FSU:6197</strain>
    </source>
</reference>
<dbReference type="OrthoDB" id="20689at2759"/>
<organism evidence="4">
    <name type="scientific">Lichtheimia ramosa</name>
    <dbReference type="NCBI Taxonomy" id="688394"/>
    <lineage>
        <taxon>Eukaryota</taxon>
        <taxon>Fungi</taxon>
        <taxon>Fungi incertae sedis</taxon>
        <taxon>Mucoromycota</taxon>
        <taxon>Mucoromycotina</taxon>
        <taxon>Mucoromycetes</taxon>
        <taxon>Mucorales</taxon>
        <taxon>Lichtheimiaceae</taxon>
        <taxon>Lichtheimia</taxon>
    </lineage>
</organism>
<dbReference type="InterPro" id="IPR008936">
    <property type="entry name" value="Rho_GTPase_activation_prot"/>
</dbReference>
<keyword evidence="1" id="KW-0343">GTPase activation</keyword>
<dbReference type="Pfam" id="PF00620">
    <property type="entry name" value="RhoGAP"/>
    <property type="match status" value="1"/>
</dbReference>
<feature type="region of interest" description="Disordered" evidence="2">
    <location>
        <begin position="37"/>
        <end position="76"/>
    </location>
</feature>
<dbReference type="GO" id="GO:0051056">
    <property type="term" value="P:regulation of small GTPase mediated signal transduction"/>
    <property type="evidence" value="ECO:0007669"/>
    <property type="project" value="TreeGrafter"/>
</dbReference>
<proteinExistence type="predicted"/>
<dbReference type="InterPro" id="IPR000198">
    <property type="entry name" value="RhoGAP_dom"/>
</dbReference>
<evidence type="ECO:0000256" key="2">
    <source>
        <dbReference type="SAM" id="MobiDB-lite"/>
    </source>
</evidence>
<accession>A0A077WP89</accession>
<dbReference type="GO" id="GO:0005096">
    <property type="term" value="F:GTPase activator activity"/>
    <property type="evidence" value="ECO:0007669"/>
    <property type="project" value="UniProtKB-KW"/>
</dbReference>
<feature type="region of interest" description="Disordered" evidence="2">
    <location>
        <begin position="91"/>
        <end position="111"/>
    </location>
</feature>
<dbReference type="GO" id="GO:0007165">
    <property type="term" value="P:signal transduction"/>
    <property type="evidence" value="ECO:0007669"/>
    <property type="project" value="InterPro"/>
</dbReference>
<evidence type="ECO:0000259" key="3">
    <source>
        <dbReference type="PROSITE" id="PS50238"/>
    </source>
</evidence>
<dbReference type="PANTHER" id="PTHR14963:SF7">
    <property type="entry name" value="RHO GTPASE-ACTIVATING PROTEIN 19"/>
    <property type="match status" value="1"/>
</dbReference>
<dbReference type="PANTHER" id="PTHR14963">
    <property type="entry name" value="RHO GTPASE ACTIVATING PROTEIN 18,19-RELATED"/>
    <property type="match status" value="1"/>
</dbReference>
<dbReference type="SMART" id="SM00324">
    <property type="entry name" value="RhoGAP"/>
    <property type="match status" value="1"/>
</dbReference>
<evidence type="ECO:0000256" key="1">
    <source>
        <dbReference type="ARBA" id="ARBA00022468"/>
    </source>
</evidence>
<sequence length="525" mass="58599">MMADHALRFDPPAVTFVDTTKGFGFFNPAHLRKSIKRTKVSSDDSPLSQLHRSSNNATNTTTTSRANNMQNEPSSAARFGTTLLRRALSTTTGRSNINGGTSTTAAAANRARDRYQRKQKHRSSMIDVMHGVSSNTVHKQSYIPDRPQSTLLISSSQEQKRQLPLAQVSMEEDEILRRTAAAVINQYVGQYLRVGDLVSLLSGKKNGSLWDKVKLHFRNSNNFGRSASYSNEQHHQRVFGQPLDNMDWQNNDDSDGNDITAEQTTRGDAIGYMMTHHPIMAACFSKSAAIPPIMQNCILALLQQDLTVEGIFRKNGNIRDLRDMCNKIDHDEPYIQHLFHDTSAIQLAAILKRYLRDLPEPLLTYKLHPLFVASLRMPTEKETKTVLHLACCMLPKPNRDLLQLLCLFWNQVASLHSKNKMTAHNLALVLTPSLLVAPPTTTPSSSHPSIAAAAGLQEIEVIRLLIQYQPEFITIPNELLLSPLLEQDVGSHPNSTTTRSYASLLRKRTMSAITLASFIDPQSAR</sequence>
<dbReference type="EMBL" id="LK023328">
    <property type="protein sequence ID" value="CDS08948.1"/>
    <property type="molecule type" value="Genomic_DNA"/>
</dbReference>
<dbReference type="SUPFAM" id="SSF48350">
    <property type="entry name" value="GTPase activation domain, GAP"/>
    <property type="match status" value="1"/>
</dbReference>
<dbReference type="PROSITE" id="PS50238">
    <property type="entry name" value="RHOGAP"/>
    <property type="match status" value="1"/>
</dbReference>
<evidence type="ECO:0000313" key="4">
    <source>
        <dbReference type="EMBL" id="CDS08948.1"/>
    </source>
</evidence>
<dbReference type="Gene3D" id="1.10.555.10">
    <property type="entry name" value="Rho GTPase activation protein"/>
    <property type="match status" value="1"/>
</dbReference>
<feature type="compositionally biased region" description="Low complexity" evidence="2">
    <location>
        <begin position="52"/>
        <end position="68"/>
    </location>
</feature>
<gene>
    <name evidence="4" type="ORF">LRAMOSA10308</name>
</gene>
<dbReference type="AlphaFoldDB" id="A0A077WP89"/>
<protein>
    <recommendedName>
        <fullName evidence="3">Rho-GAP domain-containing protein</fullName>
    </recommendedName>
</protein>
<name>A0A077WP89_9FUNG</name>
<feature type="domain" description="Rho-GAP" evidence="3">
    <location>
        <begin position="277"/>
        <end position="473"/>
    </location>
</feature>
<dbReference type="GO" id="GO:0005737">
    <property type="term" value="C:cytoplasm"/>
    <property type="evidence" value="ECO:0007669"/>
    <property type="project" value="TreeGrafter"/>
</dbReference>